<accession>A0A914H4P8</accession>
<protein>
    <submittedName>
        <fullName evidence="2">Uncharacterized protein</fullName>
    </submittedName>
</protein>
<dbReference type="WBParaSite" id="Gr19_v10_g13962.t1">
    <property type="protein sequence ID" value="Gr19_v10_g13962.t1"/>
    <property type="gene ID" value="Gr19_v10_g13962"/>
</dbReference>
<keyword evidence="1" id="KW-1185">Reference proteome</keyword>
<sequence length="523" mass="60263">MSDNTSDEDQQQQMEEIFICADVWHGVFAFLDPFELGQKMALISDRLDALVDVHFKSREWLLSWVCIRRATDGNGAQIGVKRSGKRFCELVPIPQGPLPSKVIGFEFIQICYIDQTVIEFLQRIRRLFNFSGTDVTICTSDNQSRCWGIIWQNIWPLVNGNICCLSLDFSQFDHLRQISPTVLRDCAKLRSIGSSGLFPEFPAEDNAGASSDQAVAKWLITPRGDGLPKMLRCDFWEGMEGLKGSFVNASEPANFIISIWIDDAELVPSELTNNWTGERLTLRRLNEDNWLLVRCPIVREEDKWTKWEKETIELDWDYQQEWNRIDIDFNDTDIGDGIVDENEGPKSLSVLPPRRTQNVQEAQDACLPVHAQQFLFKQKLAQNLLLPPRRIPPLPLLAPPPHRQASFPRAQYYQLEVLNFEQVQQQMEKRANEMNLFYQKKWTKFNGQTIAGVCYSQRKKKQPHVITKGQELHLLNYNAMPTKMRIFIDLDTVEYFADEGRWSGAIRLPDASKAKRIGTVEAY</sequence>
<name>A0A914H4P8_GLORO</name>
<reference evidence="2" key="1">
    <citation type="submission" date="2022-11" db="UniProtKB">
        <authorList>
            <consortium name="WormBaseParasite"/>
        </authorList>
    </citation>
    <scope>IDENTIFICATION</scope>
</reference>
<dbReference type="Proteomes" id="UP000887572">
    <property type="component" value="Unplaced"/>
</dbReference>
<evidence type="ECO:0000313" key="1">
    <source>
        <dbReference type="Proteomes" id="UP000887572"/>
    </source>
</evidence>
<organism evidence="1 2">
    <name type="scientific">Globodera rostochiensis</name>
    <name type="common">Golden nematode worm</name>
    <name type="synonym">Heterodera rostochiensis</name>
    <dbReference type="NCBI Taxonomy" id="31243"/>
    <lineage>
        <taxon>Eukaryota</taxon>
        <taxon>Metazoa</taxon>
        <taxon>Ecdysozoa</taxon>
        <taxon>Nematoda</taxon>
        <taxon>Chromadorea</taxon>
        <taxon>Rhabditida</taxon>
        <taxon>Tylenchina</taxon>
        <taxon>Tylenchomorpha</taxon>
        <taxon>Tylenchoidea</taxon>
        <taxon>Heteroderidae</taxon>
        <taxon>Heteroderinae</taxon>
        <taxon>Globodera</taxon>
    </lineage>
</organism>
<dbReference type="AlphaFoldDB" id="A0A914H4P8"/>
<evidence type="ECO:0000313" key="2">
    <source>
        <dbReference type="WBParaSite" id="Gr19_v10_g13962.t1"/>
    </source>
</evidence>
<proteinExistence type="predicted"/>